<comment type="caution">
    <text evidence="2">The sequence shown here is derived from an EMBL/GenBank/DDBJ whole genome shotgun (WGS) entry which is preliminary data.</text>
</comment>
<feature type="chain" id="PRO_5043144372" evidence="1">
    <location>
        <begin position="17"/>
        <end position="174"/>
    </location>
</feature>
<evidence type="ECO:0000313" key="2">
    <source>
        <dbReference type="EMBL" id="MDV5388933.1"/>
    </source>
</evidence>
<evidence type="ECO:0000313" key="3">
    <source>
        <dbReference type="Proteomes" id="UP001187859"/>
    </source>
</evidence>
<gene>
    <name evidence="2" type="ORF">QM089_01305</name>
</gene>
<dbReference type="Proteomes" id="UP001187859">
    <property type="component" value="Unassembled WGS sequence"/>
</dbReference>
<organism evidence="2 3">
    <name type="scientific">Shewanella xiamenensis</name>
    <dbReference type="NCBI Taxonomy" id="332186"/>
    <lineage>
        <taxon>Bacteria</taxon>
        <taxon>Pseudomonadati</taxon>
        <taxon>Pseudomonadota</taxon>
        <taxon>Gammaproteobacteria</taxon>
        <taxon>Alteromonadales</taxon>
        <taxon>Shewanellaceae</taxon>
        <taxon>Shewanella</taxon>
    </lineage>
</organism>
<dbReference type="OrthoDB" id="6272668at2"/>
<dbReference type="RefSeq" id="WP_047539838.1">
    <property type="nucleotide sequence ID" value="NZ_BLRF01000027.1"/>
</dbReference>
<reference evidence="2" key="1">
    <citation type="submission" date="2023-05" db="EMBL/GenBank/DDBJ databases">
        <title>Colonisation of extended spectrum b-lactamase- and carbapenemase-producing bacteria on hospital surfaces from low- and middle-income countries.</title>
        <authorList>
            <person name="Nieto-Rosado M."/>
            <person name="Sands K."/>
            <person name="Iregbu K."/>
            <person name="Zahra R."/>
            <person name="Mazarati J.B."/>
            <person name="Mehtar S."/>
            <person name="Barnards-Group B."/>
            <person name="Walsh T.R."/>
        </authorList>
    </citation>
    <scope>NUCLEOTIDE SEQUENCE</scope>
    <source>
        <strain evidence="2">PP-E493</strain>
    </source>
</reference>
<protein>
    <submittedName>
        <fullName evidence="2">Uncharacterized protein</fullName>
    </submittedName>
</protein>
<name>A0A1E3USK5_9GAMM</name>
<dbReference type="EMBL" id="JASGOQ010000001">
    <property type="protein sequence ID" value="MDV5388933.1"/>
    <property type="molecule type" value="Genomic_DNA"/>
</dbReference>
<dbReference type="AlphaFoldDB" id="A0A1E3USK5"/>
<keyword evidence="1" id="KW-0732">Signal</keyword>
<proteinExistence type="predicted"/>
<evidence type="ECO:0000256" key="1">
    <source>
        <dbReference type="SAM" id="SignalP"/>
    </source>
</evidence>
<dbReference type="PROSITE" id="PS51257">
    <property type="entry name" value="PROKAR_LIPOPROTEIN"/>
    <property type="match status" value="1"/>
</dbReference>
<sequence>MKYPLLALTLASFALAGCGSDDNNSEEITPPPPPPPVEKTVSIDEATQINLAVKQFDPNTGTLLFTLADASQAAITAAKNYDIYYFGFPDKNKSSSNAKAWKRWHVTQSYRCQSKGECSGKLTEVKNGQYQFEIAGLDWQQQDPSGAVAQIKVAIQIYGTKANNELTLVPVVPL</sequence>
<accession>A0A1E3USK5</accession>
<feature type="signal peptide" evidence="1">
    <location>
        <begin position="1"/>
        <end position="16"/>
    </location>
</feature>